<comment type="caution">
    <text evidence="4">The sequence shown here is derived from an EMBL/GenBank/DDBJ whole genome shotgun (WGS) entry which is preliminary data.</text>
</comment>
<feature type="domain" description="WAP" evidence="3">
    <location>
        <begin position="286"/>
        <end position="337"/>
    </location>
</feature>
<feature type="signal peptide" evidence="2">
    <location>
        <begin position="1"/>
        <end position="17"/>
    </location>
</feature>
<feature type="domain" description="WAP" evidence="3">
    <location>
        <begin position="97"/>
        <end position="148"/>
    </location>
</feature>
<dbReference type="GO" id="GO:0004867">
    <property type="term" value="F:serine-type endopeptidase inhibitor activity"/>
    <property type="evidence" value="ECO:0007669"/>
    <property type="project" value="TreeGrafter"/>
</dbReference>
<evidence type="ECO:0000313" key="5">
    <source>
        <dbReference type="Proteomes" id="UP000596742"/>
    </source>
</evidence>
<dbReference type="PRINTS" id="PR00003">
    <property type="entry name" value="4DISULPHCORE"/>
</dbReference>
<dbReference type="InterPro" id="IPR008197">
    <property type="entry name" value="WAP_dom"/>
</dbReference>
<dbReference type="Gene3D" id="4.10.75.10">
    <property type="entry name" value="Elafin-like"/>
    <property type="match status" value="3"/>
</dbReference>
<dbReference type="SMART" id="SM00217">
    <property type="entry name" value="WAP"/>
    <property type="match status" value="3"/>
</dbReference>
<sequence>MVSGLILFICLFIGTQQSHVSLICPAFPGPIDPDICSPETHPPNCQTDADCTGEHQKCCVKECHVLQCHTFSFEPGVGDVGPKGQMPPAPAPAPPRTFRKPGKCPAVNLAALTCRAGELPRKCYNDLSCPGIQKCCRRLCEFVCLNPAPVKKPGDCPFVNLALVDCFAGPLPRQCNNDDGCPGKQKCCRSRRGCSIVCRDPGNPCPPEPVCPSSPVRPDQCEPMCIFEYETLNGITCKIRCTRGPLDPRPRPGQLCPPTGCPLFGPQSKPSPTKQEPPAPSPPPPSVEKPGECPYVNLAAISCLANSFSTNCLNDGSCPGNQKCCHLGCLIDCTYPGIAIKYYV</sequence>
<feature type="chain" id="PRO_5032742942" description="WAP domain-containing protein" evidence="2">
    <location>
        <begin position="18"/>
        <end position="344"/>
    </location>
</feature>
<proteinExistence type="predicted"/>
<evidence type="ECO:0000256" key="1">
    <source>
        <dbReference type="SAM" id="MobiDB-lite"/>
    </source>
</evidence>
<feature type="domain" description="WAP" evidence="3">
    <location>
        <begin position="149"/>
        <end position="202"/>
    </location>
</feature>
<dbReference type="SUPFAM" id="SSF57256">
    <property type="entry name" value="Elafin-like"/>
    <property type="match status" value="3"/>
</dbReference>
<evidence type="ECO:0000259" key="3">
    <source>
        <dbReference type="PROSITE" id="PS51390"/>
    </source>
</evidence>
<keyword evidence="5" id="KW-1185">Reference proteome</keyword>
<dbReference type="AlphaFoldDB" id="A0A8B6CI39"/>
<feature type="compositionally biased region" description="Pro residues" evidence="1">
    <location>
        <begin position="275"/>
        <end position="287"/>
    </location>
</feature>
<dbReference type="PROSITE" id="PS51390">
    <property type="entry name" value="WAP"/>
    <property type="match status" value="3"/>
</dbReference>
<dbReference type="InterPro" id="IPR036645">
    <property type="entry name" value="Elafin-like_sf"/>
</dbReference>
<evidence type="ECO:0000313" key="4">
    <source>
        <dbReference type="EMBL" id="VDI05079.1"/>
    </source>
</evidence>
<dbReference type="InterPro" id="IPR050514">
    <property type="entry name" value="WAP_four-disulfide_core"/>
</dbReference>
<reference evidence="4" key="1">
    <citation type="submission" date="2018-11" db="EMBL/GenBank/DDBJ databases">
        <authorList>
            <person name="Alioto T."/>
            <person name="Alioto T."/>
        </authorList>
    </citation>
    <scope>NUCLEOTIDE SEQUENCE</scope>
</reference>
<keyword evidence="2" id="KW-0732">Signal</keyword>
<accession>A0A8B6CI39</accession>
<dbReference type="OrthoDB" id="4473401at2759"/>
<dbReference type="PANTHER" id="PTHR19441:SF95">
    <property type="entry name" value="PERLWAPIN ISOFORM X1"/>
    <property type="match status" value="1"/>
</dbReference>
<name>A0A8B6CI39_MYTGA</name>
<dbReference type="Proteomes" id="UP000596742">
    <property type="component" value="Unassembled WGS sequence"/>
</dbReference>
<protein>
    <recommendedName>
        <fullName evidence="3">WAP domain-containing protein</fullName>
    </recommendedName>
</protein>
<dbReference type="GO" id="GO:0005615">
    <property type="term" value="C:extracellular space"/>
    <property type="evidence" value="ECO:0007669"/>
    <property type="project" value="TreeGrafter"/>
</dbReference>
<gene>
    <name evidence="4" type="ORF">MGAL_10B002363</name>
</gene>
<dbReference type="PANTHER" id="PTHR19441">
    <property type="entry name" value="WHEY ACDIC PROTEIN WAP"/>
    <property type="match status" value="1"/>
</dbReference>
<evidence type="ECO:0000256" key="2">
    <source>
        <dbReference type="SAM" id="SignalP"/>
    </source>
</evidence>
<feature type="region of interest" description="Disordered" evidence="1">
    <location>
        <begin position="267"/>
        <end position="288"/>
    </location>
</feature>
<dbReference type="Pfam" id="PF00095">
    <property type="entry name" value="WAP"/>
    <property type="match status" value="3"/>
</dbReference>
<organism evidence="4 5">
    <name type="scientific">Mytilus galloprovincialis</name>
    <name type="common">Mediterranean mussel</name>
    <dbReference type="NCBI Taxonomy" id="29158"/>
    <lineage>
        <taxon>Eukaryota</taxon>
        <taxon>Metazoa</taxon>
        <taxon>Spiralia</taxon>
        <taxon>Lophotrochozoa</taxon>
        <taxon>Mollusca</taxon>
        <taxon>Bivalvia</taxon>
        <taxon>Autobranchia</taxon>
        <taxon>Pteriomorphia</taxon>
        <taxon>Mytilida</taxon>
        <taxon>Mytiloidea</taxon>
        <taxon>Mytilidae</taxon>
        <taxon>Mytilinae</taxon>
        <taxon>Mytilus</taxon>
    </lineage>
</organism>
<dbReference type="EMBL" id="UYJE01001775">
    <property type="protein sequence ID" value="VDI05079.1"/>
    <property type="molecule type" value="Genomic_DNA"/>
</dbReference>